<keyword evidence="5" id="KW-1185">Reference proteome</keyword>
<feature type="compositionally biased region" description="Basic and acidic residues" evidence="1">
    <location>
        <begin position="123"/>
        <end position="141"/>
    </location>
</feature>
<proteinExistence type="predicted"/>
<evidence type="ECO:0000313" key="4">
    <source>
        <dbReference type="EMBL" id="SHJ07310.1"/>
    </source>
</evidence>
<dbReference type="Proteomes" id="UP000184310">
    <property type="component" value="Unassembled WGS sequence"/>
</dbReference>
<dbReference type="AlphaFoldDB" id="A0A1M6GBH6"/>
<dbReference type="STRING" id="1121302.SAMN02745163_01239"/>
<feature type="compositionally biased region" description="Basic and acidic residues" evidence="1">
    <location>
        <begin position="74"/>
        <end position="89"/>
    </location>
</feature>
<feature type="region of interest" description="Disordered" evidence="1">
    <location>
        <begin position="74"/>
        <end position="141"/>
    </location>
</feature>
<dbReference type="PANTHER" id="PTHR31157:SF1">
    <property type="entry name" value="SCP DOMAIN-CONTAINING PROTEIN"/>
    <property type="match status" value="1"/>
</dbReference>
<evidence type="ECO:0000256" key="1">
    <source>
        <dbReference type="SAM" id="MobiDB-lite"/>
    </source>
</evidence>
<dbReference type="CDD" id="cd05379">
    <property type="entry name" value="CAP_bacterial"/>
    <property type="match status" value="1"/>
</dbReference>
<organism evidence="4 5">
    <name type="scientific">Clostridium cavendishii DSM 21758</name>
    <dbReference type="NCBI Taxonomy" id="1121302"/>
    <lineage>
        <taxon>Bacteria</taxon>
        <taxon>Bacillati</taxon>
        <taxon>Bacillota</taxon>
        <taxon>Clostridia</taxon>
        <taxon>Eubacteriales</taxon>
        <taxon>Clostridiaceae</taxon>
        <taxon>Clostridium</taxon>
    </lineage>
</organism>
<reference evidence="4 5" key="1">
    <citation type="submission" date="2016-11" db="EMBL/GenBank/DDBJ databases">
        <authorList>
            <person name="Jaros S."/>
            <person name="Januszkiewicz K."/>
            <person name="Wedrychowicz H."/>
        </authorList>
    </citation>
    <scope>NUCLEOTIDE SEQUENCE [LARGE SCALE GENOMIC DNA]</scope>
    <source>
        <strain evidence="4 5">DSM 21758</strain>
    </source>
</reference>
<dbReference type="SUPFAM" id="SSF55797">
    <property type="entry name" value="PR-1-like"/>
    <property type="match status" value="1"/>
</dbReference>
<dbReference type="InterPro" id="IPR014044">
    <property type="entry name" value="CAP_dom"/>
</dbReference>
<sequence>MNEIFNKIKKEKIKVTIISIVIILIIVSGIIIYNSITNNSVNHKQEKVSIEKESNEVLEANKIDAEGEKVKKEDKVRELDKTEQVKDKGNPTQKAINENKNDEVSKKDLVNDSISNSNSVTKKNIESSHKATVEETPKQAETKAEIERVKMELLANNYQYTYDNELENEVLALVNEFRTKNGLAPLALSSTLRESARYKSNSMLQLDYFAHSNPQYGNKDCMYLMRNVFGVDASYYSENILSRLETEKSTAKQIFEQWRNSPPHREDMLSSEARKTGIGIVRAEKTIIRDGQVKGKAFNLYGTEHFTN</sequence>
<keyword evidence="2" id="KW-1133">Transmembrane helix</keyword>
<protein>
    <submittedName>
        <fullName evidence="4">Uncharacterized conserved protein YkwD, contains CAP (CSP/antigen 5/PR1) domain</fullName>
    </submittedName>
</protein>
<feature type="domain" description="SCP" evidence="3">
    <location>
        <begin position="171"/>
        <end position="285"/>
    </location>
</feature>
<feature type="compositionally biased region" description="Polar residues" evidence="1">
    <location>
        <begin position="112"/>
        <end position="122"/>
    </location>
</feature>
<dbReference type="Gene3D" id="3.40.33.10">
    <property type="entry name" value="CAP"/>
    <property type="match status" value="1"/>
</dbReference>
<gene>
    <name evidence="4" type="ORF">SAMN02745163_01239</name>
</gene>
<dbReference type="EMBL" id="FQZB01000006">
    <property type="protein sequence ID" value="SHJ07310.1"/>
    <property type="molecule type" value="Genomic_DNA"/>
</dbReference>
<dbReference type="RefSeq" id="WP_072985813.1">
    <property type="nucleotide sequence ID" value="NZ_FQZB01000006.1"/>
</dbReference>
<keyword evidence="2" id="KW-0812">Transmembrane</keyword>
<feature type="transmembrane region" description="Helical" evidence="2">
    <location>
        <begin position="15"/>
        <end position="36"/>
    </location>
</feature>
<evidence type="ECO:0000256" key="2">
    <source>
        <dbReference type="SAM" id="Phobius"/>
    </source>
</evidence>
<dbReference type="PANTHER" id="PTHR31157">
    <property type="entry name" value="SCP DOMAIN-CONTAINING PROTEIN"/>
    <property type="match status" value="1"/>
</dbReference>
<evidence type="ECO:0000259" key="3">
    <source>
        <dbReference type="Pfam" id="PF00188"/>
    </source>
</evidence>
<accession>A0A1M6GBH6</accession>
<dbReference type="Pfam" id="PF00188">
    <property type="entry name" value="CAP"/>
    <property type="match status" value="1"/>
</dbReference>
<dbReference type="InterPro" id="IPR035940">
    <property type="entry name" value="CAP_sf"/>
</dbReference>
<name>A0A1M6GBH6_9CLOT</name>
<evidence type="ECO:0000313" key="5">
    <source>
        <dbReference type="Proteomes" id="UP000184310"/>
    </source>
</evidence>
<dbReference type="OrthoDB" id="9783944at2"/>
<keyword evidence="2" id="KW-0472">Membrane</keyword>
<feature type="compositionally biased region" description="Basic and acidic residues" evidence="1">
    <location>
        <begin position="97"/>
        <end position="110"/>
    </location>
</feature>